<evidence type="ECO:0000313" key="2">
    <source>
        <dbReference type="Proteomes" id="UP000077315"/>
    </source>
</evidence>
<dbReference type="STRING" id="763407.A0A162UQQ3"/>
<sequence>MFRNLIRKDGISIDCLFYKRNPTPIEVRNSTLQLELSNFEFNEVQHNYKPIFVDYGRKAVFTAAERLSTKTHSLLQGTTREYCHMTRSTRYQADQLRQKRQDGIEAIKSHIPSHKTASHAAYIDHVQYVVFQTTNILQRSMTLFAGFPSIPLHKTYTCALYFIIDPSVITVIHLYLSIYLPSELVGNSIFIYYFSDNVAPHQLNTCQYVREGLDVQQLLGEECRICKSHSWFQCTGLEEPIDRRLSKDLIKASKQIRSSPQQQQQQQ</sequence>
<dbReference type="Proteomes" id="UP000077315">
    <property type="component" value="Unassembled WGS sequence"/>
</dbReference>
<accession>A0A162UQQ3</accession>
<name>A0A162UQQ3_PHYB8</name>
<evidence type="ECO:0000313" key="1">
    <source>
        <dbReference type="EMBL" id="OAD77502.1"/>
    </source>
</evidence>
<gene>
    <name evidence="1" type="ORF">PHYBLDRAFT_141387</name>
</gene>
<dbReference type="RefSeq" id="XP_018295542.1">
    <property type="nucleotide sequence ID" value="XM_018430584.1"/>
</dbReference>
<dbReference type="GeneID" id="28991490"/>
<keyword evidence="2" id="KW-1185">Reference proteome</keyword>
<dbReference type="InParanoid" id="A0A162UQQ3"/>
<reference evidence="2" key="1">
    <citation type="submission" date="2015-06" db="EMBL/GenBank/DDBJ databases">
        <title>Expansion of signal transduction pathways in fungi by whole-genome duplication.</title>
        <authorList>
            <consortium name="DOE Joint Genome Institute"/>
            <person name="Corrochano L.M."/>
            <person name="Kuo A."/>
            <person name="Marcet-Houben M."/>
            <person name="Polaino S."/>
            <person name="Salamov A."/>
            <person name="Villalobos J.M."/>
            <person name="Alvarez M.I."/>
            <person name="Avalos J."/>
            <person name="Benito E.P."/>
            <person name="Benoit I."/>
            <person name="Burger G."/>
            <person name="Camino L.P."/>
            <person name="Canovas D."/>
            <person name="Cerda-Olmedo E."/>
            <person name="Cheng J.-F."/>
            <person name="Dominguez A."/>
            <person name="Elias M."/>
            <person name="Eslava A.P."/>
            <person name="Glaser F."/>
            <person name="Grimwood J."/>
            <person name="Gutierrez G."/>
            <person name="Heitman J."/>
            <person name="Henrissat B."/>
            <person name="Iturriaga E.A."/>
            <person name="Lang B.F."/>
            <person name="Lavin J.L."/>
            <person name="Lee S."/>
            <person name="Li W."/>
            <person name="Lindquist E."/>
            <person name="Lopez-Garcia S."/>
            <person name="Luque E.M."/>
            <person name="Marcos A.T."/>
            <person name="Martin J."/>
            <person name="McCluskey K."/>
            <person name="Medina H.R."/>
            <person name="Miralles-Duran A."/>
            <person name="Miyazaki A."/>
            <person name="Munoz-Torres E."/>
            <person name="Oguiza J.A."/>
            <person name="Ohm R."/>
            <person name="Olmedo M."/>
            <person name="Orejas M."/>
            <person name="Ortiz-Castellanos L."/>
            <person name="Pisabarro A.G."/>
            <person name="Rodriguez-Romero J."/>
            <person name="Ruiz-Herrera J."/>
            <person name="Ruiz-Vazquez R."/>
            <person name="Sanz C."/>
            <person name="Schackwitz W."/>
            <person name="Schmutz J."/>
            <person name="Shahriari M."/>
            <person name="Shelest E."/>
            <person name="Silva-Franco F."/>
            <person name="Soanes D."/>
            <person name="Syed K."/>
            <person name="Tagua V.G."/>
            <person name="Talbot N.J."/>
            <person name="Thon M."/>
            <person name="De vries R.P."/>
            <person name="Wiebenga A."/>
            <person name="Yadav J.S."/>
            <person name="Braun E.L."/>
            <person name="Baker S."/>
            <person name="Garre V."/>
            <person name="Horwitz B."/>
            <person name="Torres-Martinez S."/>
            <person name="Idnurm A."/>
            <person name="Herrera-Estrella A."/>
            <person name="Gabaldon T."/>
            <person name="Grigoriev I.V."/>
        </authorList>
    </citation>
    <scope>NUCLEOTIDE SEQUENCE [LARGE SCALE GENOMIC DNA]</scope>
    <source>
        <strain evidence="2">NRRL 1555(-)</strain>
    </source>
</reference>
<dbReference type="AlphaFoldDB" id="A0A162UQQ3"/>
<dbReference type="VEuPathDB" id="FungiDB:PHYBLDRAFT_141387"/>
<dbReference type="OrthoDB" id="2237019at2759"/>
<proteinExistence type="predicted"/>
<organism evidence="1 2">
    <name type="scientific">Phycomyces blakesleeanus (strain ATCC 8743b / DSM 1359 / FGSC 10004 / NBRC 33097 / NRRL 1555)</name>
    <dbReference type="NCBI Taxonomy" id="763407"/>
    <lineage>
        <taxon>Eukaryota</taxon>
        <taxon>Fungi</taxon>
        <taxon>Fungi incertae sedis</taxon>
        <taxon>Mucoromycota</taxon>
        <taxon>Mucoromycotina</taxon>
        <taxon>Mucoromycetes</taxon>
        <taxon>Mucorales</taxon>
        <taxon>Phycomycetaceae</taxon>
        <taxon>Phycomyces</taxon>
    </lineage>
</organism>
<dbReference type="EMBL" id="KV440974">
    <property type="protein sequence ID" value="OAD77502.1"/>
    <property type="molecule type" value="Genomic_DNA"/>
</dbReference>
<protein>
    <submittedName>
        <fullName evidence="1">Uncharacterized protein</fullName>
    </submittedName>
</protein>